<name>A0A1G9RAH6_9EURY</name>
<accession>A0A1G9RAH6</accession>
<dbReference type="Pfam" id="PF26470">
    <property type="entry name" value="DUF8145"/>
    <property type="match status" value="1"/>
</dbReference>
<dbReference type="OrthoDB" id="280869at2157"/>
<organism evidence="2 3">
    <name type="scientific">Halogranum gelatinilyticum</name>
    <dbReference type="NCBI Taxonomy" id="660521"/>
    <lineage>
        <taxon>Archaea</taxon>
        <taxon>Methanobacteriati</taxon>
        <taxon>Methanobacteriota</taxon>
        <taxon>Stenosarchaea group</taxon>
        <taxon>Halobacteria</taxon>
        <taxon>Halobacteriales</taxon>
        <taxon>Haloferacaceae</taxon>
    </lineage>
</organism>
<sequence length="83" mass="9116">MEVPADAAEVCPVCDVAYDSVSEHDAGVMVNLLDNRMYRRVCFEPVAGAEAPRLRFYHHTHEEVGADDVAVETASEGGPEVRR</sequence>
<evidence type="ECO:0000259" key="1">
    <source>
        <dbReference type="Pfam" id="PF26470"/>
    </source>
</evidence>
<reference evidence="3" key="1">
    <citation type="submission" date="2016-10" db="EMBL/GenBank/DDBJ databases">
        <authorList>
            <person name="Varghese N."/>
            <person name="Submissions S."/>
        </authorList>
    </citation>
    <scope>NUCLEOTIDE SEQUENCE [LARGE SCALE GENOMIC DNA]</scope>
    <source>
        <strain evidence="3">CGMCC 1.10119</strain>
    </source>
</reference>
<gene>
    <name evidence="2" type="ORF">SAMN04487949_1258</name>
</gene>
<proteinExistence type="predicted"/>
<dbReference type="RefSeq" id="WP_089695110.1">
    <property type="nucleotide sequence ID" value="NZ_FNHL01000001.1"/>
</dbReference>
<dbReference type="Proteomes" id="UP000199451">
    <property type="component" value="Unassembled WGS sequence"/>
</dbReference>
<dbReference type="EMBL" id="FNHL01000001">
    <property type="protein sequence ID" value="SDM20266.1"/>
    <property type="molecule type" value="Genomic_DNA"/>
</dbReference>
<evidence type="ECO:0000313" key="2">
    <source>
        <dbReference type="EMBL" id="SDM20266.1"/>
    </source>
</evidence>
<dbReference type="AlphaFoldDB" id="A0A1G9RAH6"/>
<feature type="domain" description="DUF8145" evidence="1">
    <location>
        <begin position="2"/>
        <end position="67"/>
    </location>
</feature>
<keyword evidence="3" id="KW-1185">Reference proteome</keyword>
<dbReference type="InterPro" id="IPR058458">
    <property type="entry name" value="DUF8145"/>
</dbReference>
<protein>
    <recommendedName>
        <fullName evidence="1">DUF8145 domain-containing protein</fullName>
    </recommendedName>
</protein>
<evidence type="ECO:0000313" key="3">
    <source>
        <dbReference type="Proteomes" id="UP000199451"/>
    </source>
</evidence>